<dbReference type="GO" id="GO:0006950">
    <property type="term" value="P:response to stress"/>
    <property type="evidence" value="ECO:0007669"/>
    <property type="project" value="TreeGrafter"/>
</dbReference>
<dbReference type="AlphaFoldDB" id="A0A437N7I8"/>
<comment type="caution">
    <text evidence="3">The sequence shown here is derived from an EMBL/GenBank/DDBJ whole genome shotgun (WGS) entry which is preliminary data.</text>
</comment>
<dbReference type="OrthoDB" id="8228089at2"/>
<keyword evidence="4" id="KW-1185">Reference proteome</keyword>
<evidence type="ECO:0000256" key="1">
    <source>
        <dbReference type="SAM" id="MobiDB-lite"/>
    </source>
</evidence>
<dbReference type="PANTHER" id="PTHR33164:SF43">
    <property type="entry name" value="HTH-TYPE TRANSCRIPTIONAL REPRESSOR YETL"/>
    <property type="match status" value="1"/>
</dbReference>
<dbReference type="PROSITE" id="PS50995">
    <property type="entry name" value="HTH_MARR_2"/>
    <property type="match status" value="1"/>
</dbReference>
<evidence type="ECO:0000313" key="4">
    <source>
        <dbReference type="Proteomes" id="UP000282837"/>
    </source>
</evidence>
<dbReference type="Proteomes" id="UP000282837">
    <property type="component" value="Unassembled WGS sequence"/>
</dbReference>
<dbReference type="GO" id="GO:0003700">
    <property type="term" value="F:DNA-binding transcription factor activity"/>
    <property type="evidence" value="ECO:0007669"/>
    <property type="project" value="InterPro"/>
</dbReference>
<dbReference type="InterPro" id="IPR036390">
    <property type="entry name" value="WH_DNA-bd_sf"/>
</dbReference>
<sequence>MSTNLENLNPMAKSDPTPVENARNADAEGLGGVKLGRLGNYVGFRLRRVQNQLSRDFANATAERGLRSGVFSSLALISANPGISQAQLSREIAMDKSVTVTLIDDLEKRGWAQRKRSPTDRRRHALYITEAGERELDAIFSVVSETENAVLHQLSPAELMLLSELLDRMYAVCVAEDNG</sequence>
<evidence type="ECO:0000313" key="3">
    <source>
        <dbReference type="EMBL" id="RVU05882.1"/>
    </source>
</evidence>
<dbReference type="InterPro" id="IPR000835">
    <property type="entry name" value="HTH_MarR-typ"/>
</dbReference>
<feature type="domain" description="HTH marR-type" evidence="2">
    <location>
        <begin position="39"/>
        <end position="171"/>
    </location>
</feature>
<dbReference type="Pfam" id="PF12802">
    <property type="entry name" value="MarR_2"/>
    <property type="match status" value="1"/>
</dbReference>
<dbReference type="PRINTS" id="PR00598">
    <property type="entry name" value="HTHMARR"/>
</dbReference>
<dbReference type="EMBL" id="SACO01000004">
    <property type="protein sequence ID" value="RVU05882.1"/>
    <property type="molecule type" value="Genomic_DNA"/>
</dbReference>
<protein>
    <submittedName>
        <fullName evidence="3">MarR family transcriptional regulator</fullName>
    </submittedName>
</protein>
<dbReference type="PANTHER" id="PTHR33164">
    <property type="entry name" value="TRANSCRIPTIONAL REGULATOR, MARR FAMILY"/>
    <property type="match status" value="1"/>
</dbReference>
<dbReference type="SUPFAM" id="SSF46785">
    <property type="entry name" value="Winged helix' DNA-binding domain"/>
    <property type="match status" value="1"/>
</dbReference>
<feature type="region of interest" description="Disordered" evidence="1">
    <location>
        <begin position="1"/>
        <end position="21"/>
    </location>
</feature>
<reference evidence="3 4" key="1">
    <citation type="submission" date="2019-01" db="EMBL/GenBank/DDBJ databases">
        <authorList>
            <person name="Chen W.-M."/>
        </authorList>
    </citation>
    <scope>NUCLEOTIDE SEQUENCE [LARGE SCALE GENOMIC DNA]</scope>
    <source>
        <strain evidence="3 4">FSY-9</strain>
    </source>
</reference>
<dbReference type="InterPro" id="IPR039422">
    <property type="entry name" value="MarR/SlyA-like"/>
</dbReference>
<proteinExistence type="predicted"/>
<dbReference type="InterPro" id="IPR036388">
    <property type="entry name" value="WH-like_DNA-bd_sf"/>
</dbReference>
<dbReference type="Gene3D" id="1.10.10.10">
    <property type="entry name" value="Winged helix-like DNA-binding domain superfamily/Winged helix DNA-binding domain"/>
    <property type="match status" value="1"/>
</dbReference>
<name>A0A437N7I8_9SPHN</name>
<organism evidence="3 4">
    <name type="scientific">Novosphingobium umbonatum</name>
    <dbReference type="NCBI Taxonomy" id="1908524"/>
    <lineage>
        <taxon>Bacteria</taxon>
        <taxon>Pseudomonadati</taxon>
        <taxon>Pseudomonadota</taxon>
        <taxon>Alphaproteobacteria</taxon>
        <taxon>Sphingomonadales</taxon>
        <taxon>Sphingomonadaceae</taxon>
        <taxon>Novosphingobium</taxon>
    </lineage>
</organism>
<accession>A0A437N7I8</accession>
<evidence type="ECO:0000259" key="2">
    <source>
        <dbReference type="PROSITE" id="PS50995"/>
    </source>
</evidence>
<gene>
    <name evidence="3" type="ORF">EOE18_07900</name>
</gene>
<dbReference type="SMART" id="SM00347">
    <property type="entry name" value="HTH_MARR"/>
    <property type="match status" value="1"/>
</dbReference>